<dbReference type="EMBL" id="QGKY02000089">
    <property type="protein sequence ID" value="KAF2610156.1"/>
    <property type="molecule type" value="Genomic_DNA"/>
</dbReference>
<evidence type="ECO:0000313" key="2">
    <source>
        <dbReference type="EMBL" id="KAF2610156.1"/>
    </source>
</evidence>
<accession>A0A8S9LY31</accession>
<comment type="caution">
    <text evidence="2">The sequence shown here is derived from an EMBL/GenBank/DDBJ whole genome shotgun (WGS) entry which is preliminary data.</text>
</comment>
<keyword evidence="1" id="KW-1133">Transmembrane helix</keyword>
<evidence type="ECO:0008006" key="3">
    <source>
        <dbReference type="Google" id="ProtNLM"/>
    </source>
</evidence>
<keyword evidence="1" id="KW-0812">Transmembrane</keyword>
<reference evidence="2" key="1">
    <citation type="submission" date="2019-12" db="EMBL/GenBank/DDBJ databases">
        <title>Genome sequencing and annotation of Brassica cretica.</title>
        <authorList>
            <person name="Studholme D.J."/>
            <person name="Sarris P.F."/>
        </authorList>
    </citation>
    <scope>NUCLEOTIDE SEQUENCE</scope>
    <source>
        <strain evidence="2">PFS-102/07</strain>
        <tissue evidence="2">Leaf</tissue>
    </source>
</reference>
<organism evidence="2">
    <name type="scientific">Brassica cretica</name>
    <name type="common">Mustard</name>
    <dbReference type="NCBI Taxonomy" id="69181"/>
    <lineage>
        <taxon>Eukaryota</taxon>
        <taxon>Viridiplantae</taxon>
        <taxon>Streptophyta</taxon>
        <taxon>Embryophyta</taxon>
        <taxon>Tracheophyta</taxon>
        <taxon>Spermatophyta</taxon>
        <taxon>Magnoliopsida</taxon>
        <taxon>eudicotyledons</taxon>
        <taxon>Gunneridae</taxon>
        <taxon>Pentapetalae</taxon>
        <taxon>rosids</taxon>
        <taxon>malvids</taxon>
        <taxon>Brassicales</taxon>
        <taxon>Brassicaceae</taxon>
        <taxon>Brassiceae</taxon>
        <taxon>Brassica</taxon>
    </lineage>
</organism>
<name>A0A8S9LY31_BRACR</name>
<keyword evidence="1" id="KW-0472">Membrane</keyword>
<evidence type="ECO:0000256" key="1">
    <source>
        <dbReference type="SAM" id="Phobius"/>
    </source>
</evidence>
<feature type="transmembrane region" description="Helical" evidence="1">
    <location>
        <begin position="109"/>
        <end position="133"/>
    </location>
</feature>
<protein>
    <recommendedName>
        <fullName evidence="3">Transmembrane protein</fullName>
    </recommendedName>
</protein>
<proteinExistence type="predicted"/>
<sequence>MIIVVSCNESKIVSNLHVACLLLDNSHRIIIDSFLVCMSHTAPTVAMKALPSSKEEFQFSLMSKTWKYTGIKGLPICTSRFLMNPPEFLSEQSIKVNESSEGSIFRPRWSAITLGSLFFLSVILCPIFSLTWWNILLMSSSASLVSLKNIHTLWVECLGTFSFLFLKVEMGFWQHSVVQHLSWVVVLGSREGFGWMWVSSYELVMGHDSDHLS</sequence>
<feature type="transmembrane region" description="Helical" evidence="1">
    <location>
        <begin position="153"/>
        <end position="173"/>
    </location>
</feature>
<gene>
    <name evidence="2" type="ORF">F2Q70_00012030</name>
</gene>
<dbReference type="AlphaFoldDB" id="A0A8S9LY31"/>